<dbReference type="InterPro" id="IPR008920">
    <property type="entry name" value="TF_FadR/GntR_C"/>
</dbReference>
<dbReference type="CDD" id="cd07377">
    <property type="entry name" value="WHTH_GntR"/>
    <property type="match status" value="1"/>
</dbReference>
<dbReference type="OrthoDB" id="9812290at2"/>
<dbReference type="EMBL" id="QQBB01000002">
    <property type="protein sequence ID" value="RDI60791.1"/>
    <property type="molecule type" value="Genomic_DNA"/>
</dbReference>
<dbReference type="Proteomes" id="UP000254925">
    <property type="component" value="Unassembled WGS sequence"/>
</dbReference>
<keyword evidence="2" id="KW-0238">DNA-binding</keyword>
<evidence type="ECO:0000259" key="4">
    <source>
        <dbReference type="PROSITE" id="PS50949"/>
    </source>
</evidence>
<dbReference type="SUPFAM" id="SSF46785">
    <property type="entry name" value="Winged helix' DNA-binding domain"/>
    <property type="match status" value="1"/>
</dbReference>
<dbReference type="PANTHER" id="PTHR43537">
    <property type="entry name" value="TRANSCRIPTIONAL REGULATOR, GNTR FAMILY"/>
    <property type="match status" value="1"/>
</dbReference>
<reference evidence="5 6" key="1">
    <citation type="submission" date="2018-07" db="EMBL/GenBank/DDBJ databases">
        <title>Genomic Encyclopedia of Type Strains, Phase IV (KMG-IV): sequencing the most valuable type-strain genomes for metagenomic binning, comparative biology and taxonomic classification.</title>
        <authorList>
            <person name="Goeker M."/>
        </authorList>
    </citation>
    <scope>NUCLEOTIDE SEQUENCE [LARGE SCALE GENOMIC DNA]</scope>
    <source>
        <strain evidence="5 6">DSM 14364</strain>
    </source>
</reference>
<dbReference type="Pfam" id="PF00392">
    <property type="entry name" value="GntR"/>
    <property type="match status" value="1"/>
</dbReference>
<dbReference type="Gene3D" id="1.10.10.10">
    <property type="entry name" value="Winged helix-like DNA-binding domain superfamily/Winged helix DNA-binding domain"/>
    <property type="match status" value="1"/>
</dbReference>
<sequence>MNDKTLRKLDLNREPIARQVTRALRHAIVTMQLAPGEMLSEQDLARRFGVSRSPVREALIKLSEAGLVRVLPQRGTQVVKISQAGVEDARFIREAVECAVVREAALNATSTIVAELNASLTRQRRAQRTTSTEEFLSLDEEFHRLLAEAARRPAAWQMIEDIKPQMDRVRFLDMAQAMPRHAVLAQHIVIVDAIKAGDPETAEKAMRHHLSEILRSLPELATQYPDLFEWDTGTGPVMESVKKPRVNAGGGK</sequence>
<dbReference type="AlphaFoldDB" id="A0A370HS78"/>
<dbReference type="PANTHER" id="PTHR43537:SF6">
    <property type="entry name" value="HTH-TYPE TRANSCRIPTIONAL REPRESSOR RSPR"/>
    <property type="match status" value="1"/>
</dbReference>
<evidence type="ECO:0000313" key="5">
    <source>
        <dbReference type="EMBL" id="RDI60791.1"/>
    </source>
</evidence>
<dbReference type="GO" id="GO:0003700">
    <property type="term" value="F:DNA-binding transcription factor activity"/>
    <property type="evidence" value="ECO:0007669"/>
    <property type="project" value="InterPro"/>
</dbReference>
<dbReference type="InterPro" id="IPR036390">
    <property type="entry name" value="WH_DNA-bd_sf"/>
</dbReference>
<keyword evidence="6" id="KW-1185">Reference proteome</keyword>
<dbReference type="Pfam" id="PF07729">
    <property type="entry name" value="FCD"/>
    <property type="match status" value="1"/>
</dbReference>
<proteinExistence type="predicted"/>
<keyword evidence="1" id="KW-0805">Transcription regulation</keyword>
<evidence type="ECO:0000256" key="3">
    <source>
        <dbReference type="ARBA" id="ARBA00023163"/>
    </source>
</evidence>
<organism evidence="5 6">
    <name type="scientific">Microvirga subterranea</name>
    <dbReference type="NCBI Taxonomy" id="186651"/>
    <lineage>
        <taxon>Bacteria</taxon>
        <taxon>Pseudomonadati</taxon>
        <taxon>Pseudomonadota</taxon>
        <taxon>Alphaproteobacteria</taxon>
        <taxon>Hyphomicrobiales</taxon>
        <taxon>Methylobacteriaceae</taxon>
        <taxon>Microvirga</taxon>
    </lineage>
</organism>
<dbReference type="SMART" id="SM00345">
    <property type="entry name" value="HTH_GNTR"/>
    <property type="match status" value="1"/>
</dbReference>
<gene>
    <name evidence="5" type="ORF">DES45_102179</name>
</gene>
<evidence type="ECO:0000313" key="6">
    <source>
        <dbReference type="Proteomes" id="UP000254925"/>
    </source>
</evidence>
<keyword evidence="3" id="KW-0804">Transcription</keyword>
<dbReference type="InterPro" id="IPR000524">
    <property type="entry name" value="Tscrpt_reg_HTH_GntR"/>
</dbReference>
<feature type="domain" description="HTH gntR-type" evidence="4">
    <location>
        <begin position="14"/>
        <end position="81"/>
    </location>
</feature>
<dbReference type="InterPro" id="IPR036388">
    <property type="entry name" value="WH-like_DNA-bd_sf"/>
</dbReference>
<comment type="caution">
    <text evidence="5">The sequence shown here is derived from an EMBL/GenBank/DDBJ whole genome shotgun (WGS) entry which is preliminary data.</text>
</comment>
<dbReference type="SUPFAM" id="SSF48008">
    <property type="entry name" value="GntR ligand-binding domain-like"/>
    <property type="match status" value="1"/>
</dbReference>
<dbReference type="SMART" id="SM00895">
    <property type="entry name" value="FCD"/>
    <property type="match status" value="1"/>
</dbReference>
<dbReference type="RefSeq" id="WP_114769444.1">
    <property type="nucleotide sequence ID" value="NZ_QQBB01000002.1"/>
</dbReference>
<accession>A0A370HS78</accession>
<dbReference type="Gene3D" id="1.20.120.530">
    <property type="entry name" value="GntR ligand-binding domain-like"/>
    <property type="match status" value="1"/>
</dbReference>
<protein>
    <submittedName>
        <fullName evidence="5">GntR family transcriptional regulator</fullName>
    </submittedName>
</protein>
<dbReference type="InterPro" id="IPR011711">
    <property type="entry name" value="GntR_C"/>
</dbReference>
<evidence type="ECO:0000256" key="2">
    <source>
        <dbReference type="ARBA" id="ARBA00023125"/>
    </source>
</evidence>
<dbReference type="PRINTS" id="PR00035">
    <property type="entry name" value="HTHGNTR"/>
</dbReference>
<name>A0A370HS78_9HYPH</name>
<dbReference type="GO" id="GO:0003677">
    <property type="term" value="F:DNA binding"/>
    <property type="evidence" value="ECO:0007669"/>
    <property type="project" value="UniProtKB-KW"/>
</dbReference>
<dbReference type="PROSITE" id="PS50949">
    <property type="entry name" value="HTH_GNTR"/>
    <property type="match status" value="1"/>
</dbReference>
<evidence type="ECO:0000256" key="1">
    <source>
        <dbReference type="ARBA" id="ARBA00023015"/>
    </source>
</evidence>